<keyword evidence="2" id="KW-0472">Membrane</keyword>
<evidence type="ECO:0000256" key="1">
    <source>
        <dbReference type="SAM" id="MobiDB-lite"/>
    </source>
</evidence>
<dbReference type="AlphaFoldDB" id="A0A975G5W4"/>
<keyword evidence="2" id="KW-1133">Transmembrane helix</keyword>
<name>A0A975G5W4_9BACT</name>
<evidence type="ECO:0000256" key="2">
    <source>
        <dbReference type="SAM" id="Phobius"/>
    </source>
</evidence>
<dbReference type="Proteomes" id="UP000676169">
    <property type="component" value="Chromosome"/>
</dbReference>
<keyword evidence="4" id="KW-1185">Reference proteome</keyword>
<feature type="region of interest" description="Disordered" evidence="1">
    <location>
        <begin position="1"/>
        <end position="20"/>
    </location>
</feature>
<accession>A0A975G5W4</accession>
<evidence type="ECO:0000313" key="3">
    <source>
        <dbReference type="EMBL" id="QUE49341.1"/>
    </source>
</evidence>
<evidence type="ECO:0000313" key="4">
    <source>
        <dbReference type="Proteomes" id="UP000676169"/>
    </source>
</evidence>
<dbReference type="RefSeq" id="WP_211629402.1">
    <property type="nucleotide sequence ID" value="NZ_CP073100.1"/>
</dbReference>
<sequence>MKTLPNHGAAPHAKAAATYASPPPPRVRGFSLIVVMMMMMLLCILALGLLSLSTVTLRSSGQHEMRARAMANARLSVALALSRLQQLAGDDRRITADGDLVAGTSRKQAVGVWESWSPRYCDDPTRSAPDYAKEKRSRFRGWLLSRPDAAVVETEDEIKNAPQPSWPSLFRLQQDGFDLKAAPVTVKDGAAAWAVVQENTKAKLNVGGPDQMADMNDVLAAQPRPNPALNPPFLQPKDGWNLRSARVTDLKQVQLDSSLISADTPVSGLGKDYTTHATGLLTNPVDGGLKTDLNLGFDLSDGEFSQTAWNNSANPFRSETTGYKGQKPLHAPMVSGGQVQLTANYGEITYTHKFNCAGIPTFDTLRSFYRIPRHLYLREGPTAFERPPSNISWPVATGKPDGQVSQTAVRPVLDRLLYFISEWVDAQKQVNLVFTPVVTLWNPHDVAVETQGLVIYPWMDFPLSAQWNLVDQSGTRRANPDTWLSLFTSGGTTGRNVDPYFFLNLTADGSASPPRPVRLGPGEVRVFSLVDNAPRFFDRRGSEQTRTWRMRPVDDPSQFNTKGGIAIRLTTADSMNGSGFPNSMQVQPTDRLDGTIRFTRGQHHYFISMEDAGRMNGKPPSLMEEIHSHNNVLGDQTFAAPTFTGSELAAAPKMVGVLETYHRVAVDANQVADLAYTTNPRQTFVNSYLTGGGSFASGPHYESAMRQCASVSGAGLQLTPDGRCSYYGASNAASNGRSKLAFFELPRAPLLSIAGFQHADLAPTAFGPSNQAGNSWASAYLPSGTVAKVMTAAASGEKFSPAGLPVVDTSFLVNEALWDSFFFSGLAPTFTPREGSGSPSMWTNGTASASGGTRDLLTAFVTDPVLHPLKNTSMVLTRRGMTDKALVDRLAVPEGCLRIASHLMVDGAFNVNSTSVNAWSAVLAGLRGTPFKLDDGSPSGATVYENGSPFPRFRYPSGSSNDAWSGYRSLDDGRIRKLAEEMVAEVKKRGPFFSLGEFVNRQPTGGASALSGALQTAIDRTGLNNEYLLQTFNTGNYPNGANINPAKTGVGIPGYLTEADVLGSIGARLTVRSDTFIIRGYGEAHDPQGKPVAQAWCEAVVQRTPDWVDSSQPPETKVAALTPVNKTFGRRFTIVSFRYIPAEERNTSLAKS</sequence>
<protein>
    <recommendedName>
        <fullName evidence="5">Verru_Chthon cassette protein A</fullName>
    </recommendedName>
</protein>
<evidence type="ECO:0008006" key="5">
    <source>
        <dbReference type="Google" id="ProtNLM"/>
    </source>
</evidence>
<reference evidence="3" key="1">
    <citation type="submission" date="2021-04" db="EMBL/GenBank/DDBJ databases">
        <title>Luteolibacter sp. 32A isolated from the skin of an Anderson's salamander (Ambystoma andersonii).</title>
        <authorList>
            <person name="Spergser J."/>
            <person name="Busse H.-J."/>
        </authorList>
    </citation>
    <scope>NUCLEOTIDE SEQUENCE</scope>
    <source>
        <strain evidence="3">32A</strain>
    </source>
</reference>
<gene>
    <name evidence="3" type="ORF">KBB96_10705</name>
</gene>
<dbReference type="KEGG" id="lamb:KBB96_10705"/>
<keyword evidence="2" id="KW-0812">Transmembrane</keyword>
<feature type="compositionally biased region" description="Low complexity" evidence="1">
    <location>
        <begin position="9"/>
        <end position="20"/>
    </location>
</feature>
<feature type="transmembrane region" description="Helical" evidence="2">
    <location>
        <begin position="30"/>
        <end position="52"/>
    </location>
</feature>
<proteinExistence type="predicted"/>
<dbReference type="EMBL" id="CP073100">
    <property type="protein sequence ID" value="QUE49341.1"/>
    <property type="molecule type" value="Genomic_DNA"/>
</dbReference>
<organism evidence="3 4">
    <name type="scientific">Luteolibacter ambystomatis</name>
    <dbReference type="NCBI Taxonomy" id="2824561"/>
    <lineage>
        <taxon>Bacteria</taxon>
        <taxon>Pseudomonadati</taxon>
        <taxon>Verrucomicrobiota</taxon>
        <taxon>Verrucomicrobiia</taxon>
        <taxon>Verrucomicrobiales</taxon>
        <taxon>Verrucomicrobiaceae</taxon>
        <taxon>Luteolibacter</taxon>
    </lineage>
</organism>